<sequence length="102" mass="10833">MFGATGATSVCMHEYETQPVLVPNLARSPCPKRDQRNPGPTWVGPRSPGGPSAFSAARLLPHSCVRAGSTSIQCRLIDAGVEKARDQLSAHTSGREPALLPR</sequence>
<evidence type="ECO:0000313" key="2">
    <source>
        <dbReference type="EMBL" id="CAK0782958.1"/>
    </source>
</evidence>
<feature type="region of interest" description="Disordered" evidence="1">
    <location>
        <begin position="26"/>
        <end position="51"/>
    </location>
</feature>
<gene>
    <name evidence="2" type="ORF">CVIRNUC_006153</name>
</gene>
<dbReference type="AlphaFoldDB" id="A0AAV1I6I1"/>
<accession>A0AAV1I6I1</accession>
<evidence type="ECO:0000256" key="1">
    <source>
        <dbReference type="SAM" id="MobiDB-lite"/>
    </source>
</evidence>
<reference evidence="2 3" key="1">
    <citation type="submission" date="2023-10" db="EMBL/GenBank/DDBJ databases">
        <authorList>
            <person name="Maclean D."/>
            <person name="Macfadyen A."/>
        </authorList>
    </citation>
    <scope>NUCLEOTIDE SEQUENCE [LARGE SCALE GENOMIC DNA]</scope>
</reference>
<organism evidence="2 3">
    <name type="scientific">Coccomyxa viridis</name>
    <dbReference type="NCBI Taxonomy" id="1274662"/>
    <lineage>
        <taxon>Eukaryota</taxon>
        <taxon>Viridiplantae</taxon>
        <taxon>Chlorophyta</taxon>
        <taxon>core chlorophytes</taxon>
        <taxon>Trebouxiophyceae</taxon>
        <taxon>Trebouxiophyceae incertae sedis</taxon>
        <taxon>Coccomyxaceae</taxon>
        <taxon>Coccomyxa</taxon>
    </lineage>
</organism>
<proteinExistence type="predicted"/>
<name>A0AAV1I6I1_9CHLO</name>
<dbReference type="EMBL" id="CAUYUE010000007">
    <property type="protein sequence ID" value="CAK0782958.1"/>
    <property type="molecule type" value="Genomic_DNA"/>
</dbReference>
<comment type="caution">
    <text evidence="2">The sequence shown here is derived from an EMBL/GenBank/DDBJ whole genome shotgun (WGS) entry which is preliminary data.</text>
</comment>
<dbReference type="Proteomes" id="UP001314263">
    <property type="component" value="Unassembled WGS sequence"/>
</dbReference>
<keyword evidence="3" id="KW-1185">Reference proteome</keyword>
<protein>
    <submittedName>
        <fullName evidence="2">Uncharacterized protein</fullName>
    </submittedName>
</protein>
<evidence type="ECO:0000313" key="3">
    <source>
        <dbReference type="Proteomes" id="UP001314263"/>
    </source>
</evidence>